<dbReference type="AlphaFoldDB" id="V3ZJB4"/>
<organism evidence="3 4">
    <name type="scientific">Lottia gigantea</name>
    <name type="common">Giant owl limpet</name>
    <dbReference type="NCBI Taxonomy" id="225164"/>
    <lineage>
        <taxon>Eukaryota</taxon>
        <taxon>Metazoa</taxon>
        <taxon>Spiralia</taxon>
        <taxon>Lophotrochozoa</taxon>
        <taxon>Mollusca</taxon>
        <taxon>Gastropoda</taxon>
        <taxon>Patellogastropoda</taxon>
        <taxon>Lottioidea</taxon>
        <taxon>Lottiidae</taxon>
        <taxon>Lottia</taxon>
    </lineage>
</organism>
<dbReference type="Gene3D" id="2.60.40.10">
    <property type="entry name" value="Immunoglobulins"/>
    <property type="match status" value="2"/>
</dbReference>
<dbReference type="OMA" id="CEANNEY"/>
<evidence type="ECO:0000256" key="2">
    <source>
        <dbReference type="ARBA" id="ARBA00023157"/>
    </source>
</evidence>
<accession>V3ZJB4</accession>
<sequence>MYINLHRNYVSRLFTSKHYIVVRHGIGIMLQRNFVHNFLRVLFGITLLNMVKCNADVSPLELSITRLENNITAQYSVVFTYSDVGRVQLIWYEADIAKKDDHQTLDPEGSNGTSLFTTNSTETVKLEVVLHNYLRIYYFHHHDVTNTTTFCIPSKQVTAEPSDLRYRFGSILPGNLLIHPSKDPDFEMEINWSLLTVDYSQEQPAIQVYHQWKMKRTFNPPIVYIDKRIENNTTNILYALSTDQQRLDGTLIWSVLFASTNHGVPLDHIVYKLTLPVLERIYTEPYDENVLGFVNQHQSKYPDCLDMESCVITCEVVGFYPSDITLYRNDNFTNFQNVTLFSKIVRHHEYGILAHFTIPLMTQEHEGLYRCEARNTVGVSTSIGIELFSRKPVNILHDESSLVDFEDGEVYGFTLTCLARGHPAPTMSFRKNDPHGQTISNGTSYTVVTSFEDEIHSIVLTIRQVDYSVFSYVCVAVNQFNRDYYSFYP</sequence>
<dbReference type="CTD" id="20236105"/>
<keyword evidence="4" id="KW-1185">Reference proteome</keyword>
<protein>
    <recommendedName>
        <fullName evidence="5">Ig-like domain-containing protein</fullName>
    </recommendedName>
</protein>
<keyword evidence="2" id="KW-1015">Disulfide bond</keyword>
<evidence type="ECO:0000313" key="3">
    <source>
        <dbReference type="EMBL" id="ESO91348.1"/>
    </source>
</evidence>
<dbReference type="InterPro" id="IPR036179">
    <property type="entry name" value="Ig-like_dom_sf"/>
</dbReference>
<dbReference type="InterPro" id="IPR050958">
    <property type="entry name" value="Cell_Adh-Cytoskel_Orgn"/>
</dbReference>
<gene>
    <name evidence="3" type="ORF">LOTGIDRAFT_153783</name>
</gene>
<evidence type="ECO:0008006" key="5">
    <source>
        <dbReference type="Google" id="ProtNLM"/>
    </source>
</evidence>
<dbReference type="EMBL" id="KB202283">
    <property type="protein sequence ID" value="ESO91348.1"/>
    <property type="molecule type" value="Genomic_DNA"/>
</dbReference>
<dbReference type="KEGG" id="lgi:LOTGIDRAFT_153783"/>
<dbReference type="InterPro" id="IPR013783">
    <property type="entry name" value="Ig-like_fold"/>
</dbReference>
<keyword evidence="1" id="KW-0732">Signal</keyword>
<dbReference type="Proteomes" id="UP000030746">
    <property type="component" value="Unassembled WGS sequence"/>
</dbReference>
<dbReference type="GeneID" id="20236105"/>
<dbReference type="GO" id="GO:0005886">
    <property type="term" value="C:plasma membrane"/>
    <property type="evidence" value="ECO:0007669"/>
    <property type="project" value="TreeGrafter"/>
</dbReference>
<dbReference type="GO" id="GO:0007156">
    <property type="term" value="P:homophilic cell adhesion via plasma membrane adhesion molecules"/>
    <property type="evidence" value="ECO:0007669"/>
    <property type="project" value="TreeGrafter"/>
</dbReference>
<dbReference type="PANTHER" id="PTHR45080:SF8">
    <property type="entry name" value="IG-LIKE DOMAIN-CONTAINING PROTEIN"/>
    <property type="match status" value="1"/>
</dbReference>
<evidence type="ECO:0000313" key="4">
    <source>
        <dbReference type="Proteomes" id="UP000030746"/>
    </source>
</evidence>
<dbReference type="HOGENOM" id="CLU_558126_0_0_1"/>
<evidence type="ECO:0000256" key="1">
    <source>
        <dbReference type="ARBA" id="ARBA00022729"/>
    </source>
</evidence>
<dbReference type="CDD" id="cd00096">
    <property type="entry name" value="Ig"/>
    <property type="match status" value="1"/>
</dbReference>
<proteinExistence type="predicted"/>
<reference evidence="3 4" key="1">
    <citation type="journal article" date="2013" name="Nature">
        <title>Insights into bilaterian evolution from three spiralian genomes.</title>
        <authorList>
            <person name="Simakov O."/>
            <person name="Marletaz F."/>
            <person name="Cho S.J."/>
            <person name="Edsinger-Gonzales E."/>
            <person name="Havlak P."/>
            <person name="Hellsten U."/>
            <person name="Kuo D.H."/>
            <person name="Larsson T."/>
            <person name="Lv J."/>
            <person name="Arendt D."/>
            <person name="Savage R."/>
            <person name="Osoegawa K."/>
            <person name="de Jong P."/>
            <person name="Grimwood J."/>
            <person name="Chapman J.A."/>
            <person name="Shapiro H."/>
            <person name="Aerts A."/>
            <person name="Otillar R.P."/>
            <person name="Terry A.Y."/>
            <person name="Boore J.L."/>
            <person name="Grigoriev I.V."/>
            <person name="Lindberg D.R."/>
            <person name="Seaver E.C."/>
            <person name="Weisblat D.A."/>
            <person name="Putnam N.H."/>
            <person name="Rokhsar D.S."/>
        </authorList>
    </citation>
    <scope>NUCLEOTIDE SEQUENCE [LARGE SCALE GENOMIC DNA]</scope>
</reference>
<dbReference type="OrthoDB" id="6138780at2759"/>
<dbReference type="SUPFAM" id="SSF48726">
    <property type="entry name" value="Immunoglobulin"/>
    <property type="match status" value="2"/>
</dbReference>
<dbReference type="RefSeq" id="XP_009058043.1">
    <property type="nucleotide sequence ID" value="XM_009059795.1"/>
</dbReference>
<name>V3ZJB4_LOTGI</name>
<dbReference type="PANTHER" id="PTHR45080">
    <property type="entry name" value="CONTACTIN 5"/>
    <property type="match status" value="1"/>
</dbReference>